<protein>
    <submittedName>
        <fullName evidence="1">Uncharacterized protein</fullName>
    </submittedName>
</protein>
<dbReference type="Proteomes" id="UP000827092">
    <property type="component" value="Unassembled WGS sequence"/>
</dbReference>
<gene>
    <name evidence="1" type="ORF">JTE90_013415</name>
</gene>
<evidence type="ECO:0000313" key="2">
    <source>
        <dbReference type="Proteomes" id="UP000827092"/>
    </source>
</evidence>
<dbReference type="EMBL" id="JAFNEN010005974">
    <property type="protein sequence ID" value="KAG8157300.1"/>
    <property type="molecule type" value="Genomic_DNA"/>
</dbReference>
<comment type="caution">
    <text evidence="1">The sequence shown here is derived from an EMBL/GenBank/DDBJ whole genome shotgun (WGS) entry which is preliminary data.</text>
</comment>
<name>A0AAV6TEI5_9ARAC</name>
<reference evidence="1 2" key="1">
    <citation type="journal article" date="2022" name="Nat. Ecol. Evol.">
        <title>A masculinizing supergene underlies an exaggerated male reproductive morph in a spider.</title>
        <authorList>
            <person name="Hendrickx F."/>
            <person name="De Corte Z."/>
            <person name="Sonet G."/>
            <person name="Van Belleghem S.M."/>
            <person name="Kostlbacher S."/>
            <person name="Vangestel C."/>
        </authorList>
    </citation>
    <scope>NUCLEOTIDE SEQUENCE [LARGE SCALE GENOMIC DNA]</scope>
    <source>
        <strain evidence="1">W744_W776</strain>
    </source>
</reference>
<dbReference type="AlphaFoldDB" id="A0AAV6TEI5"/>
<accession>A0AAV6TEI5</accession>
<organism evidence="1 2">
    <name type="scientific">Oedothorax gibbosus</name>
    <dbReference type="NCBI Taxonomy" id="931172"/>
    <lineage>
        <taxon>Eukaryota</taxon>
        <taxon>Metazoa</taxon>
        <taxon>Ecdysozoa</taxon>
        <taxon>Arthropoda</taxon>
        <taxon>Chelicerata</taxon>
        <taxon>Arachnida</taxon>
        <taxon>Araneae</taxon>
        <taxon>Araneomorphae</taxon>
        <taxon>Entelegynae</taxon>
        <taxon>Araneoidea</taxon>
        <taxon>Linyphiidae</taxon>
        <taxon>Erigoninae</taxon>
        <taxon>Oedothorax</taxon>
    </lineage>
</organism>
<proteinExistence type="predicted"/>
<evidence type="ECO:0000313" key="1">
    <source>
        <dbReference type="EMBL" id="KAG8157300.1"/>
    </source>
</evidence>
<keyword evidence="2" id="KW-1185">Reference proteome</keyword>
<sequence>MGNPLNLFRCWGLAIELCAMNEELSSKRAVIILALIRGHGPCHTPVDITDEYCLVRDFGLAVDLAFGSEADVPKSCPPNVII</sequence>